<protein>
    <submittedName>
        <fullName evidence="1">Uncharacterized protein</fullName>
    </submittedName>
</protein>
<accession>A0ACB6ZE90</accession>
<reference evidence="1" key="1">
    <citation type="submission" date="2019-10" db="EMBL/GenBank/DDBJ databases">
        <authorList>
            <consortium name="DOE Joint Genome Institute"/>
            <person name="Kuo A."/>
            <person name="Miyauchi S."/>
            <person name="Kiss E."/>
            <person name="Drula E."/>
            <person name="Kohler A."/>
            <person name="Sanchez-Garcia M."/>
            <person name="Andreopoulos B."/>
            <person name="Barry K.W."/>
            <person name="Bonito G."/>
            <person name="Buee M."/>
            <person name="Carver A."/>
            <person name="Chen C."/>
            <person name="Cichocki N."/>
            <person name="Clum A."/>
            <person name="Culley D."/>
            <person name="Crous P.W."/>
            <person name="Fauchery L."/>
            <person name="Girlanda M."/>
            <person name="Hayes R."/>
            <person name="Keri Z."/>
            <person name="Labutti K."/>
            <person name="Lipzen A."/>
            <person name="Lombard V."/>
            <person name="Magnuson J."/>
            <person name="Maillard F."/>
            <person name="Morin E."/>
            <person name="Murat C."/>
            <person name="Nolan M."/>
            <person name="Ohm R."/>
            <person name="Pangilinan J."/>
            <person name="Pereira M."/>
            <person name="Perotto S."/>
            <person name="Peter M."/>
            <person name="Riley R."/>
            <person name="Sitrit Y."/>
            <person name="Stielow B."/>
            <person name="Szollosi G."/>
            <person name="Zifcakova L."/>
            <person name="Stursova M."/>
            <person name="Spatafora J.W."/>
            <person name="Tedersoo L."/>
            <person name="Vaario L.-M."/>
            <person name="Yamada A."/>
            <person name="Yan M."/>
            <person name="Wang P."/>
            <person name="Xu J."/>
            <person name="Bruns T."/>
            <person name="Baldrian P."/>
            <person name="Vilgalys R."/>
            <person name="Henrissat B."/>
            <person name="Grigoriev I.V."/>
            <person name="Hibbett D."/>
            <person name="Nagy L.G."/>
            <person name="Martin F.M."/>
        </authorList>
    </citation>
    <scope>NUCLEOTIDE SEQUENCE</scope>
    <source>
        <strain evidence="1">P2</strain>
    </source>
</reference>
<reference evidence="1" key="2">
    <citation type="journal article" date="2020" name="Nat. Commun.">
        <title>Large-scale genome sequencing of mycorrhizal fungi provides insights into the early evolution of symbiotic traits.</title>
        <authorList>
            <person name="Miyauchi S."/>
            <person name="Kiss E."/>
            <person name="Kuo A."/>
            <person name="Drula E."/>
            <person name="Kohler A."/>
            <person name="Sanchez-Garcia M."/>
            <person name="Morin E."/>
            <person name="Andreopoulos B."/>
            <person name="Barry K.W."/>
            <person name="Bonito G."/>
            <person name="Buee M."/>
            <person name="Carver A."/>
            <person name="Chen C."/>
            <person name="Cichocki N."/>
            <person name="Clum A."/>
            <person name="Culley D."/>
            <person name="Crous P.W."/>
            <person name="Fauchery L."/>
            <person name="Girlanda M."/>
            <person name="Hayes R.D."/>
            <person name="Keri Z."/>
            <person name="LaButti K."/>
            <person name="Lipzen A."/>
            <person name="Lombard V."/>
            <person name="Magnuson J."/>
            <person name="Maillard F."/>
            <person name="Murat C."/>
            <person name="Nolan M."/>
            <person name="Ohm R.A."/>
            <person name="Pangilinan J."/>
            <person name="Pereira M.F."/>
            <person name="Perotto S."/>
            <person name="Peter M."/>
            <person name="Pfister S."/>
            <person name="Riley R."/>
            <person name="Sitrit Y."/>
            <person name="Stielow J.B."/>
            <person name="Szollosi G."/>
            <person name="Zifcakova L."/>
            <person name="Stursova M."/>
            <person name="Spatafora J.W."/>
            <person name="Tedersoo L."/>
            <person name="Vaario L.M."/>
            <person name="Yamada A."/>
            <person name="Yan M."/>
            <person name="Wang P."/>
            <person name="Xu J."/>
            <person name="Bruns T."/>
            <person name="Baldrian P."/>
            <person name="Vilgalys R."/>
            <person name="Dunand C."/>
            <person name="Henrissat B."/>
            <person name="Grigoriev I.V."/>
            <person name="Hibbett D."/>
            <person name="Nagy L.G."/>
            <person name="Martin F.M."/>
        </authorList>
    </citation>
    <scope>NUCLEOTIDE SEQUENCE</scope>
    <source>
        <strain evidence="1">P2</strain>
    </source>
</reference>
<gene>
    <name evidence="1" type="ORF">BDM02DRAFT_3097344</name>
</gene>
<comment type="caution">
    <text evidence="1">The sequence shown here is derived from an EMBL/GenBank/DDBJ whole genome shotgun (WGS) entry which is preliminary data.</text>
</comment>
<evidence type="ECO:0000313" key="1">
    <source>
        <dbReference type="EMBL" id="KAF9647872.1"/>
    </source>
</evidence>
<name>A0ACB6ZE90_THEGA</name>
<organism evidence="1 2">
    <name type="scientific">Thelephora ganbajun</name>
    <name type="common">Ganba fungus</name>
    <dbReference type="NCBI Taxonomy" id="370292"/>
    <lineage>
        <taxon>Eukaryota</taxon>
        <taxon>Fungi</taxon>
        <taxon>Dikarya</taxon>
        <taxon>Basidiomycota</taxon>
        <taxon>Agaricomycotina</taxon>
        <taxon>Agaricomycetes</taxon>
        <taxon>Thelephorales</taxon>
        <taxon>Thelephoraceae</taxon>
        <taxon>Thelephora</taxon>
    </lineage>
</organism>
<keyword evidence="2" id="KW-1185">Reference proteome</keyword>
<dbReference type="Proteomes" id="UP000886501">
    <property type="component" value="Unassembled WGS sequence"/>
</dbReference>
<dbReference type="EMBL" id="MU118024">
    <property type="protein sequence ID" value="KAF9647872.1"/>
    <property type="molecule type" value="Genomic_DNA"/>
</dbReference>
<proteinExistence type="predicted"/>
<evidence type="ECO:0000313" key="2">
    <source>
        <dbReference type="Proteomes" id="UP000886501"/>
    </source>
</evidence>
<sequence>MLRRLAHPQTTRQFARLFHNLPLDRPGHQPSPTRLYRPAIFGVTRLPDQWKYRNGVGPRHVLWGGQVAGFHSTRRNEGMPVVPLFAVMLKASGSIELARTASRVALSLAPLLFLRNRKSRKWLQKDLPGMEEKRPVILQRIRMRTILFHLLVMTPILLFWATVVASLERTPLTGRWRLILLSPEEEDQIAAQLAGLGWYQAVSGILASQAEDGKIPTPIPTTDWRYQWVQSTLRHLESVIPILQDEAELSPSWLETGPDDVQLPPPAEFPLRPRPRASEYLKMISDMTCGKKLKHTPDHAPHTITGPPYSLFLVDNPGASNAFSYGFGPDGGGGIVVYSAFIDEILNNPSLAPSMSQDQPEETSWWSYLFGSILNTGYHQYPVPSPEQTNQLAVLLAHELSHLILSHHLESLTSSSIILPGLLSILTDLIRTLMFPVTMLFGPFVNDAVANMGKIGSGEVTKLSVLCTTRVQELEADVVSTRLLAYAGFDPHSTVKFWESRAPTVYGDVSECATWKEDSKDARQAEGDKLSYRSAFSLFGSTHPLNDTRVGALTKELLRWSTEKEEALAQLQAENQPSEAQ</sequence>